<dbReference type="InterPro" id="IPR003439">
    <property type="entry name" value="ABC_transporter-like_ATP-bd"/>
</dbReference>
<dbReference type="PANTHER" id="PTHR43335:SF8">
    <property type="entry name" value="ABC TRANSPORTER, ATP-BINDING PROTEIN"/>
    <property type="match status" value="1"/>
</dbReference>
<evidence type="ECO:0000259" key="5">
    <source>
        <dbReference type="PROSITE" id="PS50893"/>
    </source>
</evidence>
<dbReference type="GO" id="GO:0016887">
    <property type="term" value="F:ATP hydrolysis activity"/>
    <property type="evidence" value="ECO:0007669"/>
    <property type="project" value="InterPro"/>
</dbReference>
<accession>A0A1I5X1W5</accession>
<dbReference type="InterPro" id="IPR017871">
    <property type="entry name" value="ABC_transporter-like_CS"/>
</dbReference>
<dbReference type="Pfam" id="PF00005">
    <property type="entry name" value="ABC_tran"/>
    <property type="match status" value="1"/>
</dbReference>
<evidence type="ECO:0000256" key="1">
    <source>
        <dbReference type="ARBA" id="ARBA00005417"/>
    </source>
</evidence>
<keyword evidence="4 6" id="KW-0067">ATP-binding</keyword>
<reference evidence="7" key="1">
    <citation type="submission" date="2016-10" db="EMBL/GenBank/DDBJ databases">
        <authorList>
            <person name="Varghese N."/>
            <person name="Submissions S."/>
        </authorList>
    </citation>
    <scope>NUCLEOTIDE SEQUENCE [LARGE SCALE GENOMIC DNA]</scope>
    <source>
        <strain evidence="7">P18</strain>
    </source>
</reference>
<name>A0A1I5X1W5_9FIRM</name>
<dbReference type="InterPro" id="IPR027417">
    <property type="entry name" value="P-loop_NTPase"/>
</dbReference>
<dbReference type="PANTHER" id="PTHR43335">
    <property type="entry name" value="ABC TRANSPORTER, ATP-BINDING PROTEIN"/>
    <property type="match status" value="1"/>
</dbReference>
<dbReference type="GO" id="GO:0005524">
    <property type="term" value="F:ATP binding"/>
    <property type="evidence" value="ECO:0007669"/>
    <property type="project" value="UniProtKB-KW"/>
</dbReference>
<keyword evidence="3" id="KW-0547">Nucleotide-binding</keyword>
<evidence type="ECO:0000256" key="4">
    <source>
        <dbReference type="ARBA" id="ARBA00022840"/>
    </source>
</evidence>
<dbReference type="InterPro" id="IPR003593">
    <property type="entry name" value="AAA+_ATPase"/>
</dbReference>
<dbReference type="PROSITE" id="PS00211">
    <property type="entry name" value="ABC_TRANSPORTER_1"/>
    <property type="match status" value="1"/>
</dbReference>
<dbReference type="PROSITE" id="PS50893">
    <property type="entry name" value="ABC_TRANSPORTER_2"/>
    <property type="match status" value="1"/>
</dbReference>
<dbReference type="Gene3D" id="3.40.50.300">
    <property type="entry name" value="P-loop containing nucleotide triphosphate hydrolases"/>
    <property type="match status" value="1"/>
</dbReference>
<evidence type="ECO:0000313" key="7">
    <source>
        <dbReference type="Proteomes" id="UP000182624"/>
    </source>
</evidence>
<evidence type="ECO:0000256" key="2">
    <source>
        <dbReference type="ARBA" id="ARBA00022448"/>
    </source>
</evidence>
<protein>
    <submittedName>
        <fullName evidence="6">ABC-2 type transport system ATP-binding protein</fullName>
    </submittedName>
</protein>
<dbReference type="Proteomes" id="UP000182624">
    <property type="component" value="Unassembled WGS sequence"/>
</dbReference>
<evidence type="ECO:0000313" key="6">
    <source>
        <dbReference type="EMBL" id="SFQ25928.1"/>
    </source>
</evidence>
<gene>
    <name evidence="6" type="ORF">SAMN04487928_12739</name>
</gene>
<keyword evidence="2" id="KW-0813">Transport</keyword>
<dbReference type="AlphaFoldDB" id="A0A1I5X1W5"/>
<dbReference type="SUPFAM" id="SSF52540">
    <property type="entry name" value="P-loop containing nucleoside triphosphate hydrolases"/>
    <property type="match status" value="1"/>
</dbReference>
<sequence>MTVFAEKGRNKMRSYLETKNLTKQYGSFEAVKDMNIHIDRGEIYGLIGPNGAGKTTLMKMLVGFATPTSGEIEVAAGDNYLTKVGCLIESPGIYGYLNAFDNMKLRAISMGLHDQKEILDILDFVGLSREPKKKAGKFSLGMKQRLGIGMALLGSPEFLILDEPINGLDPQGIIEMRELIKRLNEEKNMTIMISSHILGELQKVATVFGIISEGKLLTEVTAEELKNSYIGEADSLEEFYLDIIRKGQKAC</sequence>
<dbReference type="EMBL" id="FOXO01000027">
    <property type="protein sequence ID" value="SFQ25928.1"/>
    <property type="molecule type" value="Genomic_DNA"/>
</dbReference>
<feature type="domain" description="ABC transporter" evidence="5">
    <location>
        <begin position="16"/>
        <end position="238"/>
    </location>
</feature>
<keyword evidence="7" id="KW-1185">Reference proteome</keyword>
<organism evidence="6 7">
    <name type="scientific">Butyrivibrio proteoclasticus</name>
    <dbReference type="NCBI Taxonomy" id="43305"/>
    <lineage>
        <taxon>Bacteria</taxon>
        <taxon>Bacillati</taxon>
        <taxon>Bacillota</taxon>
        <taxon>Clostridia</taxon>
        <taxon>Lachnospirales</taxon>
        <taxon>Lachnospiraceae</taxon>
        <taxon>Butyrivibrio</taxon>
    </lineage>
</organism>
<proteinExistence type="inferred from homology"/>
<dbReference type="OrthoDB" id="9809205at2"/>
<comment type="similarity">
    <text evidence="1">Belongs to the ABC transporter superfamily.</text>
</comment>
<evidence type="ECO:0000256" key="3">
    <source>
        <dbReference type="ARBA" id="ARBA00022741"/>
    </source>
</evidence>
<dbReference type="SMART" id="SM00382">
    <property type="entry name" value="AAA"/>
    <property type="match status" value="1"/>
</dbReference>